<gene>
    <name evidence="1" type="ORF">ETAA8_68220</name>
</gene>
<dbReference type="SUPFAM" id="SSF53649">
    <property type="entry name" value="Alkaline phosphatase-like"/>
    <property type="match status" value="1"/>
</dbReference>
<proteinExistence type="predicted"/>
<keyword evidence="2" id="KW-1185">Reference proteome</keyword>
<evidence type="ECO:0008006" key="3">
    <source>
        <dbReference type="Google" id="ProtNLM"/>
    </source>
</evidence>
<dbReference type="EMBL" id="CP036274">
    <property type="protein sequence ID" value="QDU31662.1"/>
    <property type="molecule type" value="Genomic_DNA"/>
</dbReference>
<dbReference type="InterPro" id="IPR017850">
    <property type="entry name" value="Alkaline_phosphatase_core_sf"/>
</dbReference>
<dbReference type="PANTHER" id="PTHR43737:SF1">
    <property type="entry name" value="DUF1501 DOMAIN-CONTAINING PROTEIN"/>
    <property type="match status" value="1"/>
</dbReference>
<sequence length="424" mass="46231">MQIIPTETSRRSFLEAFAKTFFGVNVLGLSISASAIERRKPPAQSVVYLYLRGGISHIDTFDPKPGRAEMGGVTAIDTSAAGVQVSEWFPKFARQMHHVSLVRSMTSTQGVHDRGNYLAHTSYYLTPTIAHPALGTWALKQLGSANPLLPGNILINGSPQHPGSGYMESHLAPLPIVDPASGLQNSALRRGETALDFVRRTQLAKSLGHSFLERTQLRSVAAYDKIHAKAVDLMKSKDLKAFDITQESAQTQEAYGSHTFGKGCLLARRLVEHGVRFIEVEDDQNWDTHNDQLVSMQRMTPSADQTLAALLSDLHQRGLLETTLVVMATEFGRTPQISEVTAGRGHHPAVFTWWVAGGGMKGGYVYGKSDAAGDRVAEHPVNMPDFNATIAHAMGIDVEKIEHSPSGRPFTVADKGKIIEDLFA</sequence>
<dbReference type="OrthoDB" id="127333at2"/>
<reference evidence="1 2" key="1">
    <citation type="submission" date="2019-02" db="EMBL/GenBank/DDBJ databases">
        <title>Deep-cultivation of Planctomycetes and their phenomic and genomic characterization uncovers novel biology.</title>
        <authorList>
            <person name="Wiegand S."/>
            <person name="Jogler M."/>
            <person name="Boedeker C."/>
            <person name="Pinto D."/>
            <person name="Vollmers J."/>
            <person name="Rivas-Marin E."/>
            <person name="Kohn T."/>
            <person name="Peeters S.H."/>
            <person name="Heuer A."/>
            <person name="Rast P."/>
            <person name="Oberbeckmann S."/>
            <person name="Bunk B."/>
            <person name="Jeske O."/>
            <person name="Meyerdierks A."/>
            <person name="Storesund J.E."/>
            <person name="Kallscheuer N."/>
            <person name="Luecker S."/>
            <person name="Lage O.M."/>
            <person name="Pohl T."/>
            <person name="Merkel B.J."/>
            <person name="Hornburger P."/>
            <person name="Mueller R.-W."/>
            <person name="Bruemmer F."/>
            <person name="Labrenz M."/>
            <person name="Spormann A.M."/>
            <person name="Op den Camp H."/>
            <person name="Overmann J."/>
            <person name="Amann R."/>
            <person name="Jetten M.S.M."/>
            <person name="Mascher T."/>
            <person name="Medema M.H."/>
            <person name="Devos D.P."/>
            <person name="Kaster A.-K."/>
            <person name="Ovreas L."/>
            <person name="Rohde M."/>
            <person name="Galperin M.Y."/>
            <person name="Jogler C."/>
        </authorList>
    </citation>
    <scope>NUCLEOTIDE SEQUENCE [LARGE SCALE GENOMIC DNA]</scope>
    <source>
        <strain evidence="1 2">ETA_A8</strain>
    </source>
</reference>
<dbReference type="KEGG" id="aagg:ETAA8_68220"/>
<dbReference type="RefSeq" id="WP_145099167.1">
    <property type="nucleotide sequence ID" value="NZ_CP036274.1"/>
</dbReference>
<protein>
    <recommendedName>
        <fullName evidence="3">DUF1501 domain-containing protein</fullName>
    </recommendedName>
</protein>
<dbReference type="Pfam" id="PF07394">
    <property type="entry name" value="DUF1501"/>
    <property type="match status" value="1"/>
</dbReference>
<evidence type="ECO:0000313" key="1">
    <source>
        <dbReference type="EMBL" id="QDU31662.1"/>
    </source>
</evidence>
<dbReference type="Gene3D" id="3.40.720.10">
    <property type="entry name" value="Alkaline Phosphatase, subunit A"/>
    <property type="match status" value="1"/>
</dbReference>
<dbReference type="Proteomes" id="UP000315017">
    <property type="component" value="Chromosome"/>
</dbReference>
<name>A0A517YN75_9BACT</name>
<evidence type="ECO:0000313" key="2">
    <source>
        <dbReference type="Proteomes" id="UP000315017"/>
    </source>
</evidence>
<accession>A0A517YN75</accession>
<dbReference type="AlphaFoldDB" id="A0A517YN75"/>
<dbReference type="PANTHER" id="PTHR43737">
    <property type="entry name" value="BLL7424 PROTEIN"/>
    <property type="match status" value="1"/>
</dbReference>
<organism evidence="1 2">
    <name type="scientific">Anatilimnocola aggregata</name>
    <dbReference type="NCBI Taxonomy" id="2528021"/>
    <lineage>
        <taxon>Bacteria</taxon>
        <taxon>Pseudomonadati</taxon>
        <taxon>Planctomycetota</taxon>
        <taxon>Planctomycetia</taxon>
        <taxon>Pirellulales</taxon>
        <taxon>Pirellulaceae</taxon>
        <taxon>Anatilimnocola</taxon>
    </lineage>
</organism>
<dbReference type="InterPro" id="IPR010869">
    <property type="entry name" value="DUF1501"/>
</dbReference>